<evidence type="ECO:0000313" key="2">
    <source>
        <dbReference type="Proteomes" id="UP000762676"/>
    </source>
</evidence>
<name>A0AAV4ITT8_9GAST</name>
<proteinExistence type="predicted"/>
<organism evidence="1 2">
    <name type="scientific">Elysia marginata</name>
    <dbReference type="NCBI Taxonomy" id="1093978"/>
    <lineage>
        <taxon>Eukaryota</taxon>
        <taxon>Metazoa</taxon>
        <taxon>Spiralia</taxon>
        <taxon>Lophotrochozoa</taxon>
        <taxon>Mollusca</taxon>
        <taxon>Gastropoda</taxon>
        <taxon>Heterobranchia</taxon>
        <taxon>Euthyneura</taxon>
        <taxon>Panpulmonata</taxon>
        <taxon>Sacoglossa</taxon>
        <taxon>Placobranchoidea</taxon>
        <taxon>Plakobranchidae</taxon>
        <taxon>Elysia</taxon>
    </lineage>
</organism>
<reference evidence="1 2" key="1">
    <citation type="journal article" date="2021" name="Elife">
        <title>Chloroplast acquisition without the gene transfer in kleptoplastic sea slugs, Plakobranchus ocellatus.</title>
        <authorList>
            <person name="Maeda T."/>
            <person name="Takahashi S."/>
            <person name="Yoshida T."/>
            <person name="Shimamura S."/>
            <person name="Takaki Y."/>
            <person name="Nagai Y."/>
            <person name="Toyoda A."/>
            <person name="Suzuki Y."/>
            <person name="Arimoto A."/>
            <person name="Ishii H."/>
            <person name="Satoh N."/>
            <person name="Nishiyama T."/>
            <person name="Hasebe M."/>
            <person name="Maruyama T."/>
            <person name="Minagawa J."/>
            <person name="Obokata J."/>
            <person name="Shigenobu S."/>
        </authorList>
    </citation>
    <scope>NUCLEOTIDE SEQUENCE [LARGE SCALE GENOMIC DNA]</scope>
</reference>
<keyword evidence="2" id="KW-1185">Reference proteome</keyword>
<protein>
    <submittedName>
        <fullName evidence="1">Uncharacterized protein</fullName>
    </submittedName>
</protein>
<dbReference type="EMBL" id="BMAT01013485">
    <property type="protein sequence ID" value="GFS13938.1"/>
    <property type="molecule type" value="Genomic_DNA"/>
</dbReference>
<dbReference type="AlphaFoldDB" id="A0AAV4ITT8"/>
<evidence type="ECO:0000313" key="1">
    <source>
        <dbReference type="EMBL" id="GFS13938.1"/>
    </source>
</evidence>
<gene>
    <name evidence="1" type="ORF">ElyMa_006733500</name>
</gene>
<comment type="caution">
    <text evidence="1">The sequence shown here is derived from an EMBL/GenBank/DDBJ whole genome shotgun (WGS) entry which is preliminary data.</text>
</comment>
<dbReference type="Proteomes" id="UP000762676">
    <property type="component" value="Unassembled WGS sequence"/>
</dbReference>
<sequence length="103" mass="11201">MGDINNKKELSYLPTILRGFVHPLQDIALSTVLSSFSLSGISSPCGSFPLSGISCPGGFFPLSGISSPGGSFPFPFLFCNKFYITDYVGARSNFSAWDSIFWW</sequence>
<accession>A0AAV4ITT8</accession>